<evidence type="ECO:0000313" key="2">
    <source>
        <dbReference type="EMBL" id="RPA80919.1"/>
    </source>
</evidence>
<dbReference type="Proteomes" id="UP000275078">
    <property type="component" value="Unassembled WGS sequence"/>
</dbReference>
<evidence type="ECO:0008006" key="4">
    <source>
        <dbReference type="Google" id="ProtNLM"/>
    </source>
</evidence>
<organism evidence="2 3">
    <name type="scientific">Ascobolus immersus RN42</name>
    <dbReference type="NCBI Taxonomy" id="1160509"/>
    <lineage>
        <taxon>Eukaryota</taxon>
        <taxon>Fungi</taxon>
        <taxon>Dikarya</taxon>
        <taxon>Ascomycota</taxon>
        <taxon>Pezizomycotina</taxon>
        <taxon>Pezizomycetes</taxon>
        <taxon>Pezizales</taxon>
        <taxon>Ascobolaceae</taxon>
        <taxon>Ascobolus</taxon>
    </lineage>
</organism>
<proteinExistence type="predicted"/>
<feature type="compositionally biased region" description="Low complexity" evidence="1">
    <location>
        <begin position="421"/>
        <end position="461"/>
    </location>
</feature>
<dbReference type="PANTHER" id="PTHR38703">
    <property type="entry name" value="CHROMOSOME 8, WHOLE GENOME SHOTGUN SEQUENCE"/>
    <property type="match status" value="1"/>
</dbReference>
<evidence type="ECO:0000256" key="1">
    <source>
        <dbReference type="SAM" id="MobiDB-lite"/>
    </source>
</evidence>
<feature type="compositionally biased region" description="Polar residues" evidence="1">
    <location>
        <begin position="1"/>
        <end position="13"/>
    </location>
</feature>
<reference evidence="2 3" key="1">
    <citation type="journal article" date="2018" name="Nat. Ecol. Evol.">
        <title>Pezizomycetes genomes reveal the molecular basis of ectomycorrhizal truffle lifestyle.</title>
        <authorList>
            <person name="Murat C."/>
            <person name="Payen T."/>
            <person name="Noel B."/>
            <person name="Kuo A."/>
            <person name="Morin E."/>
            <person name="Chen J."/>
            <person name="Kohler A."/>
            <person name="Krizsan K."/>
            <person name="Balestrini R."/>
            <person name="Da Silva C."/>
            <person name="Montanini B."/>
            <person name="Hainaut M."/>
            <person name="Levati E."/>
            <person name="Barry K.W."/>
            <person name="Belfiori B."/>
            <person name="Cichocki N."/>
            <person name="Clum A."/>
            <person name="Dockter R.B."/>
            <person name="Fauchery L."/>
            <person name="Guy J."/>
            <person name="Iotti M."/>
            <person name="Le Tacon F."/>
            <person name="Lindquist E.A."/>
            <person name="Lipzen A."/>
            <person name="Malagnac F."/>
            <person name="Mello A."/>
            <person name="Molinier V."/>
            <person name="Miyauchi S."/>
            <person name="Poulain J."/>
            <person name="Riccioni C."/>
            <person name="Rubini A."/>
            <person name="Sitrit Y."/>
            <person name="Splivallo R."/>
            <person name="Traeger S."/>
            <person name="Wang M."/>
            <person name="Zifcakova L."/>
            <person name="Wipf D."/>
            <person name="Zambonelli A."/>
            <person name="Paolocci F."/>
            <person name="Nowrousian M."/>
            <person name="Ottonello S."/>
            <person name="Baldrian P."/>
            <person name="Spatafora J.W."/>
            <person name="Henrissat B."/>
            <person name="Nagy L.G."/>
            <person name="Aury J.M."/>
            <person name="Wincker P."/>
            <person name="Grigoriev I.V."/>
            <person name="Bonfante P."/>
            <person name="Martin F.M."/>
        </authorList>
    </citation>
    <scope>NUCLEOTIDE SEQUENCE [LARGE SCALE GENOMIC DNA]</scope>
    <source>
        <strain evidence="2 3">RN42</strain>
    </source>
</reference>
<feature type="region of interest" description="Disordered" evidence="1">
    <location>
        <begin position="1"/>
        <end position="122"/>
    </location>
</feature>
<dbReference type="PANTHER" id="PTHR38703:SF1">
    <property type="entry name" value="ALLERGEN"/>
    <property type="match status" value="1"/>
</dbReference>
<dbReference type="STRING" id="1160509.A0A3N4I4E9"/>
<dbReference type="EMBL" id="ML119684">
    <property type="protein sequence ID" value="RPA80919.1"/>
    <property type="molecule type" value="Genomic_DNA"/>
</dbReference>
<accession>A0A3N4I4E9</accession>
<name>A0A3N4I4E9_ASCIM</name>
<evidence type="ECO:0000313" key="3">
    <source>
        <dbReference type="Proteomes" id="UP000275078"/>
    </source>
</evidence>
<feature type="region of interest" description="Disordered" evidence="1">
    <location>
        <begin position="328"/>
        <end position="461"/>
    </location>
</feature>
<dbReference type="AlphaFoldDB" id="A0A3N4I4E9"/>
<sequence>MQSAKNAYENTKNAAGKVVDKMPGSSMIPDAVKPGTGTTQSSAGTRSGMTESRSGMSSSGYNTADTSSSGTHRSGISSSRHENESLVRDDSETLSSRHREYKTQPSQGSSTVTDTTRNTIGGASYAEATPVVKTKDTEVEEVIKPAIVHEKVIPSETLRTDRHVEREVHQDHYQTRVQPIVEGKTVLPTETETHNLPTEHREIRAGTHHSKDIEAQLAAEQREFQSRTVVAPTTTSRQEGNITVEEHRHHHVHEIVQPVLEREVVQPKIVHTNQNIHETIEKEPTFHPKTVQPTMTLDEFQRSGGSLAHHSETVKSTQIFQGEPQVVENGGANVKYPNGYASSKGSTTTSTQRGTAPAEAEYSRGQTTSTGGSGMTSGATTTSTTSTSGSRPVEGEHRESLMERTVSEGKKIGEKIMHPMGGSSNTNTSSTSTSGTSGSNMPGGYSNSGNTTSSSGYSGRQ</sequence>
<keyword evidence="3" id="KW-1185">Reference proteome</keyword>
<feature type="compositionally biased region" description="Low complexity" evidence="1">
    <location>
        <begin position="376"/>
        <end position="390"/>
    </location>
</feature>
<feature type="compositionally biased region" description="Polar residues" evidence="1">
    <location>
        <begin position="340"/>
        <end position="354"/>
    </location>
</feature>
<dbReference type="OrthoDB" id="2118965at2759"/>
<feature type="compositionally biased region" description="Basic and acidic residues" evidence="1">
    <location>
        <begin position="79"/>
        <end position="102"/>
    </location>
</feature>
<gene>
    <name evidence="2" type="ORF">BJ508DRAFT_376863</name>
</gene>
<feature type="compositionally biased region" description="Polar residues" evidence="1">
    <location>
        <begin position="103"/>
        <end position="121"/>
    </location>
</feature>
<protein>
    <recommendedName>
        <fullName evidence="4">Allergen</fullName>
    </recommendedName>
</protein>
<feature type="compositionally biased region" description="Polar residues" evidence="1">
    <location>
        <begin position="36"/>
        <end position="65"/>
    </location>
</feature>
<feature type="compositionally biased region" description="Low complexity" evidence="1">
    <location>
        <begin position="66"/>
        <end position="78"/>
    </location>
</feature>
<feature type="compositionally biased region" description="Basic and acidic residues" evidence="1">
    <location>
        <begin position="393"/>
        <end position="417"/>
    </location>
</feature>